<evidence type="ECO:0000256" key="2">
    <source>
        <dbReference type="PROSITE-ProRule" id="PRU00335"/>
    </source>
</evidence>
<evidence type="ECO:0000259" key="3">
    <source>
        <dbReference type="PROSITE" id="PS50977"/>
    </source>
</evidence>
<dbReference type="InterPro" id="IPR009057">
    <property type="entry name" value="Homeodomain-like_sf"/>
</dbReference>
<sequence>MEITRGRGVLDTKERILDVAIDVLGKSPDAGMGEVAAAAGVVRRTVYGYFPSRADLVLALTKRAVTELATILADDTSVDEAADAVWADFIARLWPLVHRYRVLVVLRRGEFGEDIHALLAPVEKTLADLVERGQSSGAFGRHLPADVLSQVAWSAVFAIVDSDLTRGTLGVAAPTMTSLLLLGVPEPRARALVERHPAHRRE</sequence>
<comment type="caution">
    <text evidence="4">The sequence shown here is derived from an EMBL/GenBank/DDBJ whole genome shotgun (WGS) entry which is preliminary data.</text>
</comment>
<evidence type="ECO:0000313" key="5">
    <source>
        <dbReference type="Proteomes" id="UP001165584"/>
    </source>
</evidence>
<feature type="domain" description="HTH tetR-type" evidence="3">
    <location>
        <begin position="10"/>
        <end position="68"/>
    </location>
</feature>
<dbReference type="InterPro" id="IPR001647">
    <property type="entry name" value="HTH_TetR"/>
</dbReference>
<protein>
    <submittedName>
        <fullName evidence="4">TetR/AcrR family transcriptional regulator</fullName>
    </submittedName>
</protein>
<proteinExistence type="predicted"/>
<reference evidence="4" key="1">
    <citation type="submission" date="2022-08" db="EMBL/GenBank/DDBJ databases">
        <authorList>
            <person name="Deng Y."/>
            <person name="Han X.-F."/>
            <person name="Zhang Y.-Q."/>
        </authorList>
    </citation>
    <scope>NUCLEOTIDE SEQUENCE</scope>
    <source>
        <strain evidence="4">CPCC 205763</strain>
    </source>
</reference>
<dbReference type="RefSeq" id="WP_259506300.1">
    <property type="nucleotide sequence ID" value="NZ_JANLCM010000001.1"/>
</dbReference>
<dbReference type="Proteomes" id="UP001165584">
    <property type="component" value="Unassembled WGS sequence"/>
</dbReference>
<feature type="DNA-binding region" description="H-T-H motif" evidence="2">
    <location>
        <begin position="31"/>
        <end position="50"/>
    </location>
</feature>
<dbReference type="SUPFAM" id="SSF48498">
    <property type="entry name" value="Tetracyclin repressor-like, C-terminal domain"/>
    <property type="match status" value="1"/>
</dbReference>
<dbReference type="InterPro" id="IPR036271">
    <property type="entry name" value="Tet_transcr_reg_TetR-rel_C_sf"/>
</dbReference>
<dbReference type="PROSITE" id="PS50977">
    <property type="entry name" value="HTH_TETR_2"/>
    <property type="match status" value="1"/>
</dbReference>
<dbReference type="Pfam" id="PF00440">
    <property type="entry name" value="TetR_N"/>
    <property type="match status" value="1"/>
</dbReference>
<gene>
    <name evidence="4" type="ORF">N1027_06440</name>
</gene>
<accession>A0ABT2GNS4</accession>
<keyword evidence="1 2" id="KW-0238">DNA-binding</keyword>
<evidence type="ECO:0000256" key="1">
    <source>
        <dbReference type="ARBA" id="ARBA00023125"/>
    </source>
</evidence>
<evidence type="ECO:0000313" key="4">
    <source>
        <dbReference type="EMBL" id="MCS5717771.1"/>
    </source>
</evidence>
<dbReference type="SUPFAM" id="SSF46689">
    <property type="entry name" value="Homeodomain-like"/>
    <property type="match status" value="1"/>
</dbReference>
<keyword evidence="5" id="KW-1185">Reference proteome</keyword>
<name>A0ABT2GNS4_9MICO</name>
<dbReference type="InterPro" id="IPR050109">
    <property type="entry name" value="HTH-type_TetR-like_transc_reg"/>
</dbReference>
<dbReference type="Gene3D" id="1.10.357.10">
    <property type="entry name" value="Tetracycline Repressor, domain 2"/>
    <property type="match status" value="1"/>
</dbReference>
<dbReference type="EMBL" id="JANLCM010000001">
    <property type="protein sequence ID" value="MCS5717771.1"/>
    <property type="molecule type" value="Genomic_DNA"/>
</dbReference>
<dbReference type="PANTHER" id="PTHR30055">
    <property type="entry name" value="HTH-TYPE TRANSCRIPTIONAL REGULATOR RUTR"/>
    <property type="match status" value="1"/>
</dbReference>
<dbReference type="PANTHER" id="PTHR30055:SF209">
    <property type="entry name" value="POSSIBLE TRANSCRIPTIONAL REGULATORY PROTEIN (PROBABLY TETR-FAMILY)"/>
    <property type="match status" value="1"/>
</dbReference>
<organism evidence="4 5">
    <name type="scientific">Herbiconiux aconitum</name>
    <dbReference type="NCBI Taxonomy" id="2970913"/>
    <lineage>
        <taxon>Bacteria</taxon>
        <taxon>Bacillati</taxon>
        <taxon>Actinomycetota</taxon>
        <taxon>Actinomycetes</taxon>
        <taxon>Micrococcales</taxon>
        <taxon>Microbacteriaceae</taxon>
        <taxon>Herbiconiux</taxon>
    </lineage>
</organism>